<dbReference type="EMBL" id="VICG01000015">
    <property type="protein sequence ID" value="KAA8564279.1"/>
    <property type="molecule type" value="Genomic_DNA"/>
</dbReference>
<protein>
    <submittedName>
        <fullName evidence="2">Uncharacterized protein</fullName>
    </submittedName>
</protein>
<organism evidence="2 3">
    <name type="scientific">Monilinia fructicola</name>
    <name type="common">Brown rot fungus</name>
    <name type="synonym">Ciboria fructicola</name>
    <dbReference type="NCBI Taxonomy" id="38448"/>
    <lineage>
        <taxon>Eukaryota</taxon>
        <taxon>Fungi</taxon>
        <taxon>Dikarya</taxon>
        <taxon>Ascomycota</taxon>
        <taxon>Pezizomycotina</taxon>
        <taxon>Leotiomycetes</taxon>
        <taxon>Helotiales</taxon>
        <taxon>Sclerotiniaceae</taxon>
        <taxon>Monilinia</taxon>
    </lineage>
</organism>
<dbReference type="AlphaFoldDB" id="A0A5M9J8V1"/>
<evidence type="ECO:0000313" key="2">
    <source>
        <dbReference type="EMBL" id="KAA8564279.1"/>
    </source>
</evidence>
<accession>A0A5M9J8V1</accession>
<reference evidence="2 3" key="1">
    <citation type="submission" date="2019-06" db="EMBL/GenBank/DDBJ databases">
        <title>Genome Sequence of the Brown Rot Fungal Pathogen Monilinia fructicola.</title>
        <authorList>
            <person name="De Miccolis Angelini R.M."/>
            <person name="Landi L."/>
            <person name="Abate D."/>
            <person name="Pollastro S."/>
            <person name="Romanazzi G."/>
            <person name="Faretra F."/>
        </authorList>
    </citation>
    <scope>NUCLEOTIDE SEQUENCE [LARGE SCALE GENOMIC DNA]</scope>
    <source>
        <strain evidence="2 3">Mfrc123</strain>
    </source>
</reference>
<feature type="compositionally biased region" description="Low complexity" evidence="1">
    <location>
        <begin position="36"/>
        <end position="46"/>
    </location>
</feature>
<dbReference type="Proteomes" id="UP000322873">
    <property type="component" value="Unassembled WGS sequence"/>
</dbReference>
<keyword evidence="3" id="KW-1185">Reference proteome</keyword>
<name>A0A5M9J8V1_MONFR</name>
<gene>
    <name evidence="2" type="ORF">EYC84_011223</name>
</gene>
<dbReference type="VEuPathDB" id="FungiDB:MFRU_043g00690"/>
<feature type="region of interest" description="Disordered" evidence="1">
    <location>
        <begin position="26"/>
        <end position="51"/>
    </location>
</feature>
<comment type="caution">
    <text evidence="2">The sequence shown here is derived from an EMBL/GenBank/DDBJ whole genome shotgun (WGS) entry which is preliminary data.</text>
</comment>
<evidence type="ECO:0000313" key="3">
    <source>
        <dbReference type="Proteomes" id="UP000322873"/>
    </source>
</evidence>
<sequence>MKDPKLEDQIMEDPLILSLRRTFLKPSKAKKDQDKQSQSQKTTSSQENSDASFNDDLLNECVKLLLKKNPTLSSHEVWQCMVLNWPTELSEMLVEACMVANFDYPASATIKLKSVMGKQAARAKCNCERAPSLVMETDIAYYLEYSKDVNPTDSTSVSFLQIMLATPSTVLSFLPRETPVDLAEIAFSSMSPAQRVYRLFYVEWDAWMGPPNAQIHPKQEYVVGLEAKKFQKSSHCGHRMTYWSPSMDYTFEEHVQRALKSPCSNWRHNFEWLNFALSQTTDRNTIMMVNSVLVGRFGLKCRNLSNGFVEWQSWQSKWFHECRIEDGRVVFVTADKGGPEVKWAEKVAGNDHDYLYFYAPRMIDGTVPSPSRQSMAEIKAGLGK</sequence>
<proteinExistence type="predicted"/>
<evidence type="ECO:0000256" key="1">
    <source>
        <dbReference type="SAM" id="MobiDB-lite"/>
    </source>
</evidence>